<dbReference type="SUPFAM" id="SSF51182">
    <property type="entry name" value="RmlC-like cupins"/>
    <property type="match status" value="1"/>
</dbReference>
<dbReference type="Gene3D" id="2.60.120.10">
    <property type="entry name" value="Jelly Rolls"/>
    <property type="match status" value="1"/>
</dbReference>
<organism evidence="3 4">
    <name type="scientific">Paenibacillus protaetiae</name>
    <dbReference type="NCBI Taxonomy" id="2509456"/>
    <lineage>
        <taxon>Bacteria</taxon>
        <taxon>Bacillati</taxon>
        <taxon>Bacillota</taxon>
        <taxon>Bacilli</taxon>
        <taxon>Bacillales</taxon>
        <taxon>Paenibacillaceae</taxon>
        <taxon>Paenibacillus</taxon>
    </lineage>
</organism>
<dbReference type="KEGG" id="pprt:ET464_18965"/>
<keyword evidence="4" id="KW-1185">Reference proteome</keyword>
<gene>
    <name evidence="3" type="ORF">ET464_18965</name>
</gene>
<proteinExistence type="predicted"/>
<dbReference type="Pfam" id="PF00483">
    <property type="entry name" value="NTP_transferase"/>
    <property type="match status" value="1"/>
</dbReference>
<dbReference type="EMBL" id="CP035492">
    <property type="protein sequence ID" value="QAY68144.1"/>
    <property type="molecule type" value="Genomic_DNA"/>
</dbReference>
<evidence type="ECO:0000259" key="2">
    <source>
        <dbReference type="Pfam" id="PF01050"/>
    </source>
</evidence>
<sequence length="463" mass="51910">MSLALKIMMMAGGNDQHLWPLANSLRADQFVPLLERPDGGKESIVQRIWRQLEAADLQDYAHVCTTLEQAELLQKQLGQLTPVVLEPVQRGTYWAAALAAAYFHSIACLSMNETIIVLPANIGVQQSFYDCIRSLPKLLKDSGNELMLIGIRAEEPAAERALILTDSRGDEADFYSKVLSFNGQPSIKEGERLAAEGAYWHSGAFAFRLGFMIERLLEEGLSAHYGELFRQYEALSSRSFATLVQDTRTGLVEYAGQWTELQDWQSLRPFLHHDLVVMEQAAGREQPSCLFNELDLPIVVEGFSNIMVAASRDGIRITNLDGGERGQNGYPKAEEDRIRLPLPMTEEKRWGRAEVLGHSSYADGHQVSVRRLRMDKGKNLDYEIHLNRSEYWMITAGEAELLIDERPSTVKTGDTVIIPPRTRHSLKALTDLEWVELQMGDLFSGNDAIVISSTWDELGLSSS</sequence>
<dbReference type="AlphaFoldDB" id="A0A4P6EYI0"/>
<name>A0A4P6EYI0_9BACL</name>
<dbReference type="GO" id="GO:0004475">
    <property type="term" value="F:mannose-1-phosphate guanylyltransferase (GTP) activity"/>
    <property type="evidence" value="ECO:0007669"/>
    <property type="project" value="TreeGrafter"/>
</dbReference>
<dbReference type="Gene3D" id="3.90.550.10">
    <property type="entry name" value="Spore Coat Polysaccharide Biosynthesis Protein SpsA, Chain A"/>
    <property type="match status" value="1"/>
</dbReference>
<evidence type="ECO:0000313" key="3">
    <source>
        <dbReference type="EMBL" id="QAY68144.1"/>
    </source>
</evidence>
<dbReference type="InterPro" id="IPR011051">
    <property type="entry name" value="RmlC_Cupin_sf"/>
</dbReference>
<dbReference type="CDD" id="cd02213">
    <property type="entry name" value="cupin_PMI_typeII_C"/>
    <property type="match status" value="1"/>
</dbReference>
<dbReference type="Pfam" id="PF01050">
    <property type="entry name" value="MannoseP_isomer"/>
    <property type="match status" value="1"/>
</dbReference>
<dbReference type="InterPro" id="IPR014710">
    <property type="entry name" value="RmlC-like_jellyroll"/>
</dbReference>
<dbReference type="GO" id="GO:0009298">
    <property type="term" value="P:GDP-mannose biosynthetic process"/>
    <property type="evidence" value="ECO:0007669"/>
    <property type="project" value="TreeGrafter"/>
</dbReference>
<protein>
    <submittedName>
        <fullName evidence="3">Cupin domain-containing protein</fullName>
    </submittedName>
</protein>
<accession>A0A4P6EYI0</accession>
<feature type="domain" description="Mannose-6-phosphate isomerase type II C-terminal" evidence="2">
    <location>
        <begin position="350"/>
        <end position="449"/>
    </location>
</feature>
<dbReference type="Proteomes" id="UP000293568">
    <property type="component" value="Chromosome"/>
</dbReference>
<dbReference type="InterPro" id="IPR001538">
    <property type="entry name" value="Man6P_isomerase-2_C"/>
</dbReference>
<reference evidence="3 4" key="1">
    <citation type="submission" date="2019-01" db="EMBL/GenBank/DDBJ databases">
        <title>Genome sequencing of strain FW100M-2.</title>
        <authorList>
            <person name="Heo J."/>
            <person name="Kim S.-J."/>
            <person name="Kim J.-S."/>
            <person name="Hong S.-B."/>
            <person name="Kwon S.-W."/>
        </authorList>
    </citation>
    <scope>NUCLEOTIDE SEQUENCE [LARGE SCALE GENOMIC DNA]</scope>
    <source>
        <strain evidence="3 4">FW100M-2</strain>
    </source>
</reference>
<dbReference type="PANTHER" id="PTHR46390">
    <property type="entry name" value="MANNOSE-1-PHOSPHATE GUANYLYLTRANSFERASE"/>
    <property type="match status" value="1"/>
</dbReference>
<evidence type="ECO:0000259" key="1">
    <source>
        <dbReference type="Pfam" id="PF00483"/>
    </source>
</evidence>
<feature type="domain" description="Nucleotidyl transferase" evidence="1">
    <location>
        <begin position="8"/>
        <end position="216"/>
    </location>
</feature>
<dbReference type="InterPro" id="IPR051161">
    <property type="entry name" value="Mannose-6P_isomerase_type2"/>
</dbReference>
<dbReference type="SUPFAM" id="SSF53448">
    <property type="entry name" value="Nucleotide-diphospho-sugar transferases"/>
    <property type="match status" value="1"/>
</dbReference>
<evidence type="ECO:0000313" key="4">
    <source>
        <dbReference type="Proteomes" id="UP000293568"/>
    </source>
</evidence>
<dbReference type="PANTHER" id="PTHR46390:SF1">
    <property type="entry name" value="MANNOSE-1-PHOSPHATE GUANYLYLTRANSFERASE"/>
    <property type="match status" value="1"/>
</dbReference>
<dbReference type="OrthoDB" id="9806359at2"/>
<dbReference type="InterPro" id="IPR005835">
    <property type="entry name" value="NTP_transferase_dom"/>
</dbReference>
<dbReference type="InterPro" id="IPR029044">
    <property type="entry name" value="Nucleotide-diphossugar_trans"/>
</dbReference>
<dbReference type="GO" id="GO:0005976">
    <property type="term" value="P:polysaccharide metabolic process"/>
    <property type="evidence" value="ECO:0007669"/>
    <property type="project" value="InterPro"/>
</dbReference>